<accession>A0A0R2F363</accession>
<reference evidence="2 3" key="1">
    <citation type="journal article" date="2015" name="Genome Announc.">
        <title>Expanding the biotechnology potential of lactobacilli through comparative genomics of 213 strains and associated genera.</title>
        <authorList>
            <person name="Sun Z."/>
            <person name="Harris H.M."/>
            <person name="McCann A."/>
            <person name="Guo C."/>
            <person name="Argimon S."/>
            <person name="Zhang W."/>
            <person name="Yang X."/>
            <person name="Jeffery I.B."/>
            <person name="Cooney J.C."/>
            <person name="Kagawa T.F."/>
            <person name="Liu W."/>
            <person name="Song Y."/>
            <person name="Salvetti E."/>
            <person name="Wrobel A."/>
            <person name="Rasinkangas P."/>
            <person name="Parkhill J."/>
            <person name="Rea M.C."/>
            <person name="O'Sullivan O."/>
            <person name="Ritari J."/>
            <person name="Douillard F.P."/>
            <person name="Paul Ross R."/>
            <person name="Yang R."/>
            <person name="Briner A.E."/>
            <person name="Felis G.E."/>
            <person name="de Vos W.M."/>
            <person name="Barrangou R."/>
            <person name="Klaenhammer T.R."/>
            <person name="Caufield P.W."/>
            <person name="Cui Y."/>
            <person name="Zhang H."/>
            <person name="O'Toole P.W."/>
        </authorList>
    </citation>
    <scope>NUCLEOTIDE SEQUENCE [LARGE SCALE GENOMIC DNA]</scope>
    <source>
        <strain evidence="2 3">DSM 22697</strain>
    </source>
</reference>
<dbReference type="EMBL" id="AYZJ01000084">
    <property type="protein sequence ID" value="KRN18772.1"/>
    <property type="molecule type" value="Genomic_DNA"/>
</dbReference>
<feature type="compositionally biased region" description="Basic and acidic residues" evidence="1">
    <location>
        <begin position="153"/>
        <end position="163"/>
    </location>
</feature>
<evidence type="ECO:0000256" key="1">
    <source>
        <dbReference type="SAM" id="MobiDB-lite"/>
    </source>
</evidence>
<dbReference type="AlphaFoldDB" id="A0A0R2F363"/>
<dbReference type="Proteomes" id="UP000050865">
    <property type="component" value="Unassembled WGS sequence"/>
</dbReference>
<keyword evidence="3" id="KW-1185">Reference proteome</keyword>
<dbReference type="RefSeq" id="WP_054663094.1">
    <property type="nucleotide sequence ID" value="NZ_AYZJ01000084.1"/>
</dbReference>
<feature type="region of interest" description="Disordered" evidence="1">
    <location>
        <begin position="61"/>
        <end position="163"/>
    </location>
</feature>
<gene>
    <name evidence="2" type="ORF">FC75_GL000543</name>
</gene>
<protein>
    <submittedName>
        <fullName evidence="2">Uncharacterized protein</fullName>
    </submittedName>
</protein>
<evidence type="ECO:0000313" key="3">
    <source>
        <dbReference type="Proteomes" id="UP000050865"/>
    </source>
</evidence>
<dbReference type="PATRIC" id="fig|1423730.4.peg.565"/>
<comment type="caution">
    <text evidence="2">The sequence shown here is derived from an EMBL/GenBank/DDBJ whole genome shotgun (WGS) entry which is preliminary data.</text>
</comment>
<feature type="region of interest" description="Disordered" evidence="1">
    <location>
        <begin position="1"/>
        <end position="25"/>
    </location>
</feature>
<name>A0A0R2F363_9LACO</name>
<feature type="compositionally biased region" description="Acidic residues" evidence="1">
    <location>
        <begin position="102"/>
        <end position="115"/>
    </location>
</feature>
<feature type="compositionally biased region" description="Basic residues" evidence="1">
    <location>
        <begin position="1"/>
        <end position="17"/>
    </location>
</feature>
<feature type="compositionally biased region" description="Acidic residues" evidence="1">
    <location>
        <begin position="68"/>
        <end position="94"/>
    </location>
</feature>
<evidence type="ECO:0000313" key="2">
    <source>
        <dbReference type="EMBL" id="KRN18772.1"/>
    </source>
</evidence>
<sequence>MSKPRSKRKHNHSRNRQLTKAEQAALDAQMPEITAYINRVLSKAATRGIADGLAQAAEDIKQMPDFAVPEESDDRDFAPLEDYDAEEKAEEADEDRLAAAEDKEETADEPDDDSPDYSKWSQDQQTEDEAMGTGVSPDSPDGWAGADLDPDWETGHDQDNDDK</sequence>
<proteinExistence type="predicted"/>
<organism evidence="2 3">
    <name type="scientific">Lacticaseibacillus camelliae DSM 22697 = JCM 13995</name>
    <dbReference type="NCBI Taxonomy" id="1423730"/>
    <lineage>
        <taxon>Bacteria</taxon>
        <taxon>Bacillati</taxon>
        <taxon>Bacillota</taxon>
        <taxon>Bacilli</taxon>
        <taxon>Lactobacillales</taxon>
        <taxon>Lactobacillaceae</taxon>
        <taxon>Lacticaseibacillus</taxon>
    </lineage>
</organism>